<dbReference type="GO" id="GO:0006307">
    <property type="term" value="P:DNA alkylation repair"/>
    <property type="evidence" value="ECO:0007669"/>
    <property type="project" value="UniProtKB-UniRule"/>
</dbReference>
<comment type="caution">
    <text evidence="11">The sequence shown here is derived from an EMBL/GenBank/DDBJ whole genome shotgun (WGS) entry which is preliminary data.</text>
</comment>
<feature type="active site" description="Nucleophile; methyl group acceptor" evidence="9">
    <location>
        <position position="122"/>
    </location>
</feature>
<evidence type="ECO:0000313" key="11">
    <source>
        <dbReference type="EMBL" id="NIA71698.1"/>
    </source>
</evidence>
<keyword evidence="3 9" id="KW-0963">Cytoplasm</keyword>
<keyword evidence="5 9" id="KW-0808">Transferase</keyword>
<dbReference type="Gene3D" id="3.30.160.70">
    <property type="entry name" value="Methylated DNA-protein cysteine methyltransferase domain"/>
    <property type="match status" value="1"/>
</dbReference>
<comment type="catalytic activity">
    <reaction evidence="1 9">
        <text>a 4-O-methyl-thymidine in DNA + L-cysteinyl-[protein] = a thymidine in DNA + S-methyl-L-cysteinyl-[protein]</text>
        <dbReference type="Rhea" id="RHEA:53428"/>
        <dbReference type="Rhea" id="RHEA-COMP:10131"/>
        <dbReference type="Rhea" id="RHEA-COMP:10132"/>
        <dbReference type="Rhea" id="RHEA-COMP:13555"/>
        <dbReference type="Rhea" id="RHEA-COMP:13556"/>
        <dbReference type="ChEBI" id="CHEBI:29950"/>
        <dbReference type="ChEBI" id="CHEBI:82612"/>
        <dbReference type="ChEBI" id="CHEBI:137386"/>
        <dbReference type="ChEBI" id="CHEBI:137387"/>
        <dbReference type="EC" id="2.1.1.63"/>
    </reaction>
</comment>
<dbReference type="PANTHER" id="PTHR10815:SF13">
    <property type="entry name" value="METHYLATED-DNA--PROTEIN-CYSTEINE METHYLTRANSFERASE"/>
    <property type="match status" value="1"/>
</dbReference>
<dbReference type="GO" id="GO:0032259">
    <property type="term" value="P:methylation"/>
    <property type="evidence" value="ECO:0007669"/>
    <property type="project" value="UniProtKB-KW"/>
</dbReference>
<evidence type="ECO:0000256" key="6">
    <source>
        <dbReference type="ARBA" id="ARBA00022763"/>
    </source>
</evidence>
<evidence type="ECO:0000256" key="8">
    <source>
        <dbReference type="ARBA" id="ARBA00049348"/>
    </source>
</evidence>
<sequence>MTLLRRSVETPTGPVNLTEDDGVIIRVTWAGSPGTAMFDDTSPLLDRTAEQITAYFAGALQVFDLPLRPAGSDFQLAVWREMLRIPYGETRSYGDLAKATGGVARAVGGACGANPIPIIIPCHRVLGADRALGGFSGGLGAETKAELLTLEGAWPIQHGFSFA</sequence>
<dbReference type="CDD" id="cd06445">
    <property type="entry name" value="ATase"/>
    <property type="match status" value="1"/>
</dbReference>
<dbReference type="PROSITE" id="PS00374">
    <property type="entry name" value="MGMT"/>
    <property type="match status" value="1"/>
</dbReference>
<dbReference type="SUPFAM" id="SSF53155">
    <property type="entry name" value="Methylated DNA-protein cysteine methyltransferase domain"/>
    <property type="match status" value="1"/>
</dbReference>
<dbReference type="InterPro" id="IPR023546">
    <property type="entry name" value="MGMT"/>
</dbReference>
<organism evidence="11 12">
    <name type="scientific">Pelagibius litoralis</name>
    <dbReference type="NCBI Taxonomy" id="374515"/>
    <lineage>
        <taxon>Bacteria</taxon>
        <taxon>Pseudomonadati</taxon>
        <taxon>Pseudomonadota</taxon>
        <taxon>Alphaproteobacteria</taxon>
        <taxon>Rhodospirillales</taxon>
        <taxon>Rhodovibrionaceae</taxon>
        <taxon>Pelagibius</taxon>
    </lineage>
</organism>
<evidence type="ECO:0000256" key="1">
    <source>
        <dbReference type="ARBA" id="ARBA00001286"/>
    </source>
</evidence>
<name>A0A967KAL1_9PROT</name>
<protein>
    <recommendedName>
        <fullName evidence="9">Methylated-DNA--protein-cysteine methyltransferase</fullName>
        <ecNumber evidence="9">2.1.1.63</ecNumber>
    </recommendedName>
    <alternativeName>
        <fullName evidence="9">6-O-methylguanine-DNA methyltransferase</fullName>
        <shortName evidence="9">MGMT</shortName>
    </alternativeName>
    <alternativeName>
        <fullName evidence="9">O-6-methylguanine-DNA-alkyltransferase</fullName>
    </alternativeName>
</protein>
<dbReference type="Pfam" id="PF01035">
    <property type="entry name" value="DNA_binding_1"/>
    <property type="match status" value="1"/>
</dbReference>
<evidence type="ECO:0000259" key="10">
    <source>
        <dbReference type="Pfam" id="PF01035"/>
    </source>
</evidence>
<dbReference type="InterPro" id="IPR036631">
    <property type="entry name" value="MGMT_N_sf"/>
</dbReference>
<dbReference type="Gene3D" id="1.10.10.10">
    <property type="entry name" value="Winged helix-like DNA-binding domain superfamily/Winged helix DNA-binding domain"/>
    <property type="match status" value="1"/>
</dbReference>
<dbReference type="RefSeq" id="WP_167229667.1">
    <property type="nucleotide sequence ID" value="NZ_JAAQPH010000025.1"/>
</dbReference>
<dbReference type="AlphaFoldDB" id="A0A967KAL1"/>
<keyword evidence="12" id="KW-1185">Reference proteome</keyword>
<keyword evidence="7 9" id="KW-0234">DNA repair</keyword>
<accession>A0A967KAL1</accession>
<dbReference type="EC" id="2.1.1.63" evidence="9"/>
<comment type="miscellaneous">
    <text evidence="9">This enzyme catalyzes only one turnover and therefore is not strictly catalytic. According to one definition, an enzyme is a biocatalyst that acts repeatedly and over many reaction cycles.</text>
</comment>
<keyword evidence="6 9" id="KW-0227">DNA damage</keyword>
<keyword evidence="4 9" id="KW-0489">Methyltransferase</keyword>
<dbReference type="Proteomes" id="UP000761264">
    <property type="component" value="Unassembled WGS sequence"/>
</dbReference>
<evidence type="ECO:0000256" key="4">
    <source>
        <dbReference type="ARBA" id="ARBA00022603"/>
    </source>
</evidence>
<comment type="function">
    <text evidence="9">Involved in the cellular defense against the biological effects of O6-methylguanine (O6-MeG) and O4-methylthymine (O4-MeT) in DNA. Repairs the methylated nucleobase in DNA by stoichiometrically transferring the methyl group to a cysteine residue in the enzyme. This is a suicide reaction: the enzyme is irreversibly inactivated.</text>
</comment>
<dbReference type="NCBIfam" id="TIGR00589">
    <property type="entry name" value="ogt"/>
    <property type="match status" value="1"/>
</dbReference>
<comment type="subcellular location">
    <subcellularLocation>
        <location evidence="9">Cytoplasm</location>
    </subcellularLocation>
</comment>
<dbReference type="InterPro" id="IPR036388">
    <property type="entry name" value="WH-like_DNA-bd_sf"/>
</dbReference>
<dbReference type="GO" id="GO:0005737">
    <property type="term" value="C:cytoplasm"/>
    <property type="evidence" value="ECO:0007669"/>
    <property type="project" value="UniProtKB-SubCell"/>
</dbReference>
<evidence type="ECO:0000256" key="3">
    <source>
        <dbReference type="ARBA" id="ARBA00022490"/>
    </source>
</evidence>
<dbReference type="EMBL" id="JAAQPH010000025">
    <property type="protein sequence ID" value="NIA71698.1"/>
    <property type="molecule type" value="Genomic_DNA"/>
</dbReference>
<evidence type="ECO:0000256" key="9">
    <source>
        <dbReference type="HAMAP-Rule" id="MF_00772"/>
    </source>
</evidence>
<reference evidence="11" key="1">
    <citation type="submission" date="2020-03" db="EMBL/GenBank/DDBJ databases">
        <title>Genome of Pelagibius litoralis DSM 21314T.</title>
        <authorList>
            <person name="Wang G."/>
        </authorList>
    </citation>
    <scope>NUCLEOTIDE SEQUENCE</scope>
    <source>
        <strain evidence="11">DSM 21314</strain>
    </source>
</reference>
<comment type="similarity">
    <text evidence="2 9">Belongs to the MGMT family.</text>
</comment>
<proteinExistence type="inferred from homology"/>
<evidence type="ECO:0000256" key="5">
    <source>
        <dbReference type="ARBA" id="ARBA00022679"/>
    </source>
</evidence>
<dbReference type="GO" id="GO:0003908">
    <property type="term" value="F:methylated-DNA-[protein]-cysteine S-methyltransferase activity"/>
    <property type="evidence" value="ECO:0007669"/>
    <property type="project" value="UniProtKB-UniRule"/>
</dbReference>
<dbReference type="InterPro" id="IPR001497">
    <property type="entry name" value="MethylDNA_cys_MeTrfase_AS"/>
</dbReference>
<gene>
    <name evidence="11" type="ORF">HBA54_24190</name>
</gene>
<feature type="domain" description="Methylated-DNA-[protein]-cysteine S-methyltransferase DNA binding" evidence="10">
    <location>
        <begin position="73"/>
        <end position="153"/>
    </location>
</feature>
<dbReference type="InterPro" id="IPR014048">
    <property type="entry name" value="MethylDNA_cys_MeTrfase_DNA-bd"/>
</dbReference>
<dbReference type="FunFam" id="1.10.10.10:FF:000214">
    <property type="entry name" value="Methylated-DNA--protein-cysteine methyltransferase"/>
    <property type="match status" value="1"/>
</dbReference>
<dbReference type="SUPFAM" id="SSF46767">
    <property type="entry name" value="Methylated DNA-protein cysteine methyltransferase, C-terminal domain"/>
    <property type="match status" value="1"/>
</dbReference>
<evidence type="ECO:0000313" key="12">
    <source>
        <dbReference type="Proteomes" id="UP000761264"/>
    </source>
</evidence>
<dbReference type="HAMAP" id="MF_00772">
    <property type="entry name" value="OGT"/>
    <property type="match status" value="1"/>
</dbReference>
<evidence type="ECO:0000256" key="7">
    <source>
        <dbReference type="ARBA" id="ARBA00023204"/>
    </source>
</evidence>
<evidence type="ECO:0000256" key="2">
    <source>
        <dbReference type="ARBA" id="ARBA00008711"/>
    </source>
</evidence>
<dbReference type="InterPro" id="IPR036217">
    <property type="entry name" value="MethylDNA_cys_MeTrfase_DNAb"/>
</dbReference>
<comment type="catalytic activity">
    <reaction evidence="8 9">
        <text>a 6-O-methyl-2'-deoxyguanosine in DNA + L-cysteinyl-[protein] = S-methyl-L-cysteinyl-[protein] + a 2'-deoxyguanosine in DNA</text>
        <dbReference type="Rhea" id="RHEA:24000"/>
        <dbReference type="Rhea" id="RHEA-COMP:10131"/>
        <dbReference type="Rhea" id="RHEA-COMP:10132"/>
        <dbReference type="Rhea" id="RHEA-COMP:11367"/>
        <dbReference type="Rhea" id="RHEA-COMP:11368"/>
        <dbReference type="ChEBI" id="CHEBI:29950"/>
        <dbReference type="ChEBI" id="CHEBI:82612"/>
        <dbReference type="ChEBI" id="CHEBI:85445"/>
        <dbReference type="ChEBI" id="CHEBI:85448"/>
        <dbReference type="EC" id="2.1.1.63"/>
    </reaction>
</comment>
<dbReference type="PANTHER" id="PTHR10815">
    <property type="entry name" value="METHYLATED-DNA--PROTEIN-CYSTEINE METHYLTRANSFERASE"/>
    <property type="match status" value="1"/>
</dbReference>